<dbReference type="Proteomes" id="UP000018896">
    <property type="component" value="Unassembled WGS sequence"/>
</dbReference>
<dbReference type="OrthoDB" id="2454651at2"/>
<accession>W4QT11</accession>
<sequence>MSDYQDFIAEREQIDFLIEQGYQIKSVTENLSGAFVDFELVTPDPNGYKEPIERLHLLTADARKYFSSLIIAQKKLS</sequence>
<evidence type="ECO:0000313" key="2">
    <source>
        <dbReference type="Proteomes" id="UP000018896"/>
    </source>
</evidence>
<protein>
    <submittedName>
        <fullName evidence="1">Uncharacterized protein</fullName>
    </submittedName>
</protein>
<evidence type="ECO:0000313" key="1">
    <source>
        <dbReference type="EMBL" id="GAE35241.1"/>
    </source>
</evidence>
<reference evidence="1 2" key="1">
    <citation type="journal article" date="2014" name="Genome Announc.">
        <title>Draft Genome Sequences of Three Alkaliphilic Bacillus Strains, Bacillus wakoensis JCM 9140T, Bacillus akibai JCM 9157T, and Bacillus hemicellulosilyticus JCM 9152T.</title>
        <authorList>
            <person name="Yuki M."/>
            <person name="Oshima K."/>
            <person name="Suda W."/>
            <person name="Oshida Y."/>
            <person name="Kitamura K."/>
            <person name="Iida T."/>
            <person name="Hattori M."/>
            <person name="Ohkuma M."/>
        </authorList>
    </citation>
    <scope>NUCLEOTIDE SEQUENCE [LARGE SCALE GENOMIC DNA]</scope>
    <source>
        <strain evidence="1 2">JCM 9157</strain>
    </source>
</reference>
<dbReference type="STRING" id="1236973.JCM9157_2340"/>
<keyword evidence="2" id="KW-1185">Reference proteome</keyword>
<proteinExistence type="predicted"/>
<dbReference type="eggNOG" id="ENOG5033ASA">
    <property type="taxonomic scope" value="Bacteria"/>
</dbReference>
<dbReference type="AlphaFoldDB" id="W4QT11"/>
<comment type="caution">
    <text evidence="1">The sequence shown here is derived from an EMBL/GenBank/DDBJ whole genome shotgun (WGS) entry which is preliminary data.</text>
</comment>
<dbReference type="EMBL" id="BAUV01000016">
    <property type="protein sequence ID" value="GAE35241.1"/>
    <property type="molecule type" value="Genomic_DNA"/>
</dbReference>
<gene>
    <name evidence="1" type="ORF">JCM9157_2340</name>
</gene>
<name>W4QT11_HALA3</name>
<organism evidence="1 2">
    <name type="scientific">Halalkalibacter akibai (strain ATCC 43226 / DSM 21942 / CIP 109018 / JCM 9157 / 1139)</name>
    <name type="common">Bacillus akibai</name>
    <dbReference type="NCBI Taxonomy" id="1236973"/>
    <lineage>
        <taxon>Bacteria</taxon>
        <taxon>Bacillati</taxon>
        <taxon>Bacillota</taxon>
        <taxon>Bacilli</taxon>
        <taxon>Bacillales</taxon>
        <taxon>Bacillaceae</taxon>
        <taxon>Halalkalibacter</taxon>
    </lineage>
</organism>
<dbReference type="RefSeq" id="WP_035664577.1">
    <property type="nucleotide sequence ID" value="NZ_BAUV01000016.1"/>
</dbReference>